<keyword evidence="1" id="KW-0732">Signal</keyword>
<sequence length="121" mass="13328">MLPFSKIQLVVFSGVLILPALESGGFLFGSEIYDDCDDILTECGDMICRLQGSGDFHDYHPKLCIVECTGHARPKFPDGICFGNGVNCTPFVRESLLNWKHGLQRTLNGVLAKWCSGCSKK</sequence>
<dbReference type="AlphaFoldDB" id="A0A0K8RDB0"/>
<accession>A0A0K8RDB0</accession>
<organism evidence="2">
    <name type="scientific">Ixodes ricinus</name>
    <name type="common">Common tick</name>
    <name type="synonym">Acarus ricinus</name>
    <dbReference type="NCBI Taxonomy" id="34613"/>
    <lineage>
        <taxon>Eukaryota</taxon>
        <taxon>Metazoa</taxon>
        <taxon>Ecdysozoa</taxon>
        <taxon>Arthropoda</taxon>
        <taxon>Chelicerata</taxon>
        <taxon>Arachnida</taxon>
        <taxon>Acari</taxon>
        <taxon>Parasitiformes</taxon>
        <taxon>Ixodida</taxon>
        <taxon>Ixodoidea</taxon>
        <taxon>Ixodidae</taxon>
        <taxon>Ixodinae</taxon>
        <taxon>Ixodes</taxon>
    </lineage>
</organism>
<evidence type="ECO:0000256" key="1">
    <source>
        <dbReference type="SAM" id="SignalP"/>
    </source>
</evidence>
<proteinExistence type="evidence at transcript level"/>
<feature type="signal peptide" evidence="1">
    <location>
        <begin position="1"/>
        <end position="23"/>
    </location>
</feature>
<protein>
    <submittedName>
        <fullName evidence="2">Putative ixodes 10 kDa peptide protein</fullName>
    </submittedName>
</protein>
<name>A0A0K8RDB0_IXORI</name>
<feature type="chain" id="PRO_5005516982" evidence="1">
    <location>
        <begin position="24"/>
        <end position="121"/>
    </location>
</feature>
<dbReference type="EMBL" id="GADI01005324">
    <property type="protein sequence ID" value="JAA68484.1"/>
    <property type="molecule type" value="mRNA"/>
</dbReference>
<reference evidence="2" key="1">
    <citation type="submission" date="2012-12" db="EMBL/GenBank/DDBJ databases">
        <title>Identification and characterization of a phenylalanine ammonia-lyase gene family in Isatis indigotica Fort.</title>
        <authorList>
            <person name="Liu Q."/>
            <person name="Chen J."/>
            <person name="Zhou X."/>
            <person name="Di P."/>
            <person name="Xiao Y."/>
            <person name="Xuan H."/>
            <person name="Zhang L."/>
            <person name="Chen W."/>
        </authorList>
    </citation>
    <scope>NUCLEOTIDE SEQUENCE</scope>
    <source>
        <tissue evidence="2">Salivary gland</tissue>
    </source>
</reference>
<evidence type="ECO:0000313" key="2">
    <source>
        <dbReference type="EMBL" id="JAA68484.1"/>
    </source>
</evidence>